<accession>A0A2T1HM84</accession>
<evidence type="ECO:0000313" key="1">
    <source>
        <dbReference type="EMBL" id="PSC02763.1"/>
    </source>
</evidence>
<dbReference type="AlphaFoldDB" id="A0A2T1HM84"/>
<comment type="caution">
    <text evidence="1">The sequence shown here is derived from an EMBL/GenBank/DDBJ whole genome shotgun (WGS) entry which is preliminary data.</text>
</comment>
<proteinExistence type="predicted"/>
<sequence>MALAGGVSLAAVAAHGGAEHALRAQVQAALGSAASQATVSVDPWSGRIALRDLAWTGAGGARVTIGAVRLNAGSALLATAQAADAVSLDNVVIESGATRYALKRVDVTGTSMSREDVAALLDKSSSTPMAERLARLSASQIAIPELVVSQKSANASVEATYRDIRLVDVDKGRVKSFAASGGVFETHADKDGVKGTVGPVSGSDVDTVLVARIYTDKAGPGDTEPKTAYGAFTIDTITGTADKGGGFAIDHVVVKNFKARPTSEPMLPFFEEFAGKQDVAKMPGPERARFVNGLVDILEAFSVDLVEASGITLTAPPSDKEKAAVKVARMSYAGAGMGKPNDMRLEGLDVTAPNGYGRIGSISQTGWSFKATLDALRATLGDPGNDLSDLDPRMFIPDLGTFAIRDIDLNVPDDKAKAKDPSAPNIRVGLKTFEVSTGSPVKGVPTALRVGMDRLTMAIPPGSKEEGLKDLLSMGYKDVDFSFGLDGRWNENAAEFTIGQIALQGVNMGNLTVKGLLGNVTKDVFAGDSATAQVALLGATVKQLGFTLENKGLAEKLLERTAREQKKSPDQLRKELGGAAQVGIPAMLGGSANAKALGAAVAKFIVKPGRLSVTASARDPGGLGMADFAMAQGDPASLLEQVNITATAE</sequence>
<gene>
    <name evidence="1" type="ORF">SLNSH_22205</name>
</gene>
<name>A0A2T1HM84_9HYPH</name>
<dbReference type="Proteomes" id="UP000239772">
    <property type="component" value="Unassembled WGS sequence"/>
</dbReference>
<evidence type="ECO:0000313" key="2">
    <source>
        <dbReference type="Proteomes" id="UP000239772"/>
    </source>
</evidence>
<keyword evidence="2" id="KW-1185">Reference proteome</keyword>
<reference evidence="2" key="1">
    <citation type="submission" date="2018-03" db="EMBL/GenBank/DDBJ databases">
        <authorList>
            <person name="Sun L."/>
            <person name="Liu H."/>
            <person name="Chen W."/>
            <person name="Huang K."/>
            <person name="Liu W."/>
            <person name="Gao X."/>
        </authorList>
    </citation>
    <scope>NUCLEOTIDE SEQUENCE [LARGE SCALE GENOMIC DNA]</scope>
    <source>
        <strain evidence="2">SH9</strain>
    </source>
</reference>
<dbReference type="EMBL" id="PVZS01000038">
    <property type="protein sequence ID" value="PSC02763.1"/>
    <property type="molecule type" value="Genomic_DNA"/>
</dbReference>
<protein>
    <submittedName>
        <fullName evidence="1">Uncharacterized protein</fullName>
    </submittedName>
</protein>
<organism evidence="1 2">
    <name type="scientific">Alsobacter soli</name>
    <dbReference type="NCBI Taxonomy" id="2109933"/>
    <lineage>
        <taxon>Bacteria</taxon>
        <taxon>Pseudomonadati</taxon>
        <taxon>Pseudomonadota</taxon>
        <taxon>Alphaproteobacteria</taxon>
        <taxon>Hyphomicrobiales</taxon>
        <taxon>Alsobacteraceae</taxon>
        <taxon>Alsobacter</taxon>
    </lineage>
</organism>